<dbReference type="SUPFAM" id="SSF52799">
    <property type="entry name" value="(Phosphotyrosine protein) phosphatases II"/>
    <property type="match status" value="1"/>
</dbReference>
<dbReference type="Proteomes" id="UP000322499">
    <property type="component" value="Unassembled WGS sequence"/>
</dbReference>
<accession>A0A5S5CXT4</accession>
<reference evidence="2 3" key="1">
    <citation type="submission" date="2019-07" db="EMBL/GenBank/DDBJ databases">
        <title>Genomic Encyclopedia of Archaeal and Bacterial Type Strains, Phase II (KMG-II): from individual species to whole genera.</title>
        <authorList>
            <person name="Goeker M."/>
        </authorList>
    </citation>
    <scope>NUCLEOTIDE SEQUENCE [LARGE SCALE GENOMIC DNA]</scope>
    <source>
        <strain evidence="2 3">DSM 46842</strain>
    </source>
</reference>
<comment type="caution">
    <text evidence="2">The sequence shown here is derived from an EMBL/GenBank/DDBJ whole genome shotgun (WGS) entry which is preliminary data.</text>
</comment>
<proteinExistence type="predicted"/>
<dbReference type="EMBL" id="VNHW01000006">
    <property type="protein sequence ID" value="TYP87636.1"/>
    <property type="molecule type" value="Genomic_DNA"/>
</dbReference>
<dbReference type="PROSITE" id="PS50056">
    <property type="entry name" value="TYR_PHOSPHATASE_2"/>
    <property type="match status" value="1"/>
</dbReference>
<evidence type="ECO:0000313" key="2">
    <source>
        <dbReference type="EMBL" id="TYP87636.1"/>
    </source>
</evidence>
<dbReference type="InterPro" id="IPR000387">
    <property type="entry name" value="Tyr_Pase_dom"/>
</dbReference>
<dbReference type="Gene3D" id="3.90.190.10">
    <property type="entry name" value="Protein tyrosine phosphatase superfamily"/>
    <property type="match status" value="1"/>
</dbReference>
<protein>
    <recommendedName>
        <fullName evidence="1">Tyrosine specific protein phosphatases domain-containing protein</fullName>
    </recommendedName>
</protein>
<sequence>MEVACPGGTGRTGTALACLAVLDGVPGDEAVAFVRRHYRRRAVETRGQRRSVAGFGVP</sequence>
<keyword evidence="3" id="KW-1185">Reference proteome</keyword>
<evidence type="ECO:0000313" key="3">
    <source>
        <dbReference type="Proteomes" id="UP000322499"/>
    </source>
</evidence>
<name>A0A5S5CXT4_9ACTN</name>
<gene>
    <name evidence="2" type="ORF">BD833_106227</name>
</gene>
<organism evidence="2 3">
    <name type="scientific">Blastococcus xanthinilyticus</name>
    <dbReference type="NCBI Taxonomy" id="1564164"/>
    <lineage>
        <taxon>Bacteria</taxon>
        <taxon>Bacillati</taxon>
        <taxon>Actinomycetota</taxon>
        <taxon>Actinomycetes</taxon>
        <taxon>Geodermatophilales</taxon>
        <taxon>Geodermatophilaceae</taxon>
        <taxon>Blastococcus</taxon>
    </lineage>
</organism>
<dbReference type="AlphaFoldDB" id="A0A5S5CXT4"/>
<evidence type="ECO:0000259" key="1">
    <source>
        <dbReference type="PROSITE" id="PS50056"/>
    </source>
</evidence>
<dbReference type="InterPro" id="IPR029021">
    <property type="entry name" value="Prot-tyrosine_phosphatase-like"/>
</dbReference>
<feature type="domain" description="Tyrosine specific protein phosphatases" evidence="1">
    <location>
        <begin position="1"/>
        <end position="50"/>
    </location>
</feature>